<accession>A0AAV3U3S7</accession>
<sequence>MLAWSCWAKAEPQKYAIENVKDNVYRFTAGHYHSVFMVTSDGIIVTDPITPAAAQYLKQALAQRFQKPIKYLVYSHNHADHTLGGEVFAQAGATVVAHELAAEDMAWTKLPTAPADITFTQELTLKLGDSSVELQYHGVNNGRGSVSMRFLPANVMHVVDWIVVGRMPYKNLMGYDIHGMIRSTEAILALPDFEVFVGGHADIGNKQDVASYLDYLKALYAGVRDGMLQGQSLAQTQSSLTLSEFDHLKMYRQWLPLNIEGVYNTLMNTSYFGFRTDVPEPAE</sequence>
<feature type="domain" description="Metallo-beta-lactamase" evidence="1">
    <location>
        <begin position="31"/>
        <end position="200"/>
    </location>
</feature>
<dbReference type="EMBL" id="BAABLX010000026">
    <property type="protein sequence ID" value="GAA4946743.1"/>
    <property type="molecule type" value="Genomic_DNA"/>
</dbReference>
<dbReference type="Proteomes" id="UP001409585">
    <property type="component" value="Unassembled WGS sequence"/>
</dbReference>
<evidence type="ECO:0000313" key="3">
    <source>
        <dbReference type="Proteomes" id="UP001409585"/>
    </source>
</evidence>
<reference evidence="3" key="1">
    <citation type="journal article" date="2019" name="Int. J. Syst. Evol. Microbiol.">
        <title>The Global Catalogue of Microorganisms (GCM) 10K type strain sequencing project: providing services to taxonomists for standard genome sequencing and annotation.</title>
        <authorList>
            <consortium name="The Broad Institute Genomics Platform"/>
            <consortium name="The Broad Institute Genome Sequencing Center for Infectious Disease"/>
            <person name="Wu L."/>
            <person name="Ma J."/>
        </authorList>
    </citation>
    <scope>NUCLEOTIDE SEQUENCE [LARGE SCALE GENOMIC DNA]</scope>
    <source>
        <strain evidence="3">JCM 19134</strain>
    </source>
</reference>
<organism evidence="2 3">
    <name type="scientific">Halioxenophilus aromaticivorans</name>
    <dbReference type="NCBI Taxonomy" id="1306992"/>
    <lineage>
        <taxon>Bacteria</taxon>
        <taxon>Pseudomonadati</taxon>
        <taxon>Pseudomonadota</taxon>
        <taxon>Gammaproteobacteria</taxon>
        <taxon>Alteromonadales</taxon>
        <taxon>Alteromonadaceae</taxon>
        <taxon>Halioxenophilus</taxon>
    </lineage>
</organism>
<dbReference type="Gene3D" id="3.60.15.10">
    <property type="entry name" value="Ribonuclease Z/Hydroxyacylglutathione hydrolase-like"/>
    <property type="match status" value="1"/>
</dbReference>
<dbReference type="InterPro" id="IPR050855">
    <property type="entry name" value="NDM-1-like"/>
</dbReference>
<dbReference type="Pfam" id="PF00753">
    <property type="entry name" value="Lactamase_B"/>
    <property type="match status" value="1"/>
</dbReference>
<evidence type="ECO:0000313" key="2">
    <source>
        <dbReference type="EMBL" id="GAA4946743.1"/>
    </source>
</evidence>
<comment type="caution">
    <text evidence="2">The sequence shown here is derived from an EMBL/GenBank/DDBJ whole genome shotgun (WGS) entry which is preliminary data.</text>
</comment>
<proteinExistence type="predicted"/>
<dbReference type="PANTHER" id="PTHR42951">
    <property type="entry name" value="METALLO-BETA-LACTAMASE DOMAIN-CONTAINING"/>
    <property type="match status" value="1"/>
</dbReference>
<dbReference type="PANTHER" id="PTHR42951:SF22">
    <property type="entry name" value="METALLO BETA-LACTAMASE SUPERFAMILY LIPOPROTEIN"/>
    <property type="match status" value="1"/>
</dbReference>
<gene>
    <name evidence="2" type="ORF">GCM10025791_27690</name>
</gene>
<dbReference type="InterPro" id="IPR036866">
    <property type="entry name" value="RibonucZ/Hydroxyglut_hydro"/>
</dbReference>
<dbReference type="InterPro" id="IPR001279">
    <property type="entry name" value="Metallo-B-lactamas"/>
</dbReference>
<dbReference type="SUPFAM" id="SSF56281">
    <property type="entry name" value="Metallo-hydrolase/oxidoreductase"/>
    <property type="match status" value="1"/>
</dbReference>
<evidence type="ECO:0000259" key="1">
    <source>
        <dbReference type="SMART" id="SM00849"/>
    </source>
</evidence>
<dbReference type="SMART" id="SM00849">
    <property type="entry name" value="Lactamase_B"/>
    <property type="match status" value="1"/>
</dbReference>
<name>A0AAV3U3S7_9ALTE</name>
<keyword evidence="3" id="KW-1185">Reference proteome</keyword>
<protein>
    <submittedName>
        <fullName evidence="2">MBL fold metallo-hydrolase</fullName>
    </submittedName>
</protein>
<dbReference type="AlphaFoldDB" id="A0AAV3U3S7"/>